<dbReference type="AlphaFoldDB" id="A0A9W6EYH6"/>
<dbReference type="Gene3D" id="3.30.40.10">
    <property type="entry name" value="Zinc/RING finger domain, C3HC4 (zinc finger)"/>
    <property type="match status" value="1"/>
</dbReference>
<evidence type="ECO:0000256" key="1">
    <source>
        <dbReference type="ARBA" id="ARBA00022723"/>
    </source>
</evidence>
<evidence type="ECO:0000313" key="9">
    <source>
        <dbReference type="Proteomes" id="UP001165080"/>
    </source>
</evidence>
<evidence type="ECO:0000256" key="4">
    <source>
        <dbReference type="PROSITE-ProRule" id="PRU00175"/>
    </source>
</evidence>
<dbReference type="SMART" id="SM00184">
    <property type="entry name" value="RING"/>
    <property type="match status" value="1"/>
</dbReference>
<dbReference type="Proteomes" id="UP001165080">
    <property type="component" value="Unassembled WGS sequence"/>
</dbReference>
<feature type="transmembrane region" description="Helical" evidence="6">
    <location>
        <begin position="207"/>
        <end position="228"/>
    </location>
</feature>
<dbReference type="InterPro" id="IPR001841">
    <property type="entry name" value="Znf_RING"/>
</dbReference>
<dbReference type="PROSITE" id="PS50089">
    <property type="entry name" value="ZF_RING_2"/>
    <property type="match status" value="1"/>
</dbReference>
<keyword evidence="6" id="KW-0812">Transmembrane</keyword>
<evidence type="ECO:0000256" key="6">
    <source>
        <dbReference type="SAM" id="Phobius"/>
    </source>
</evidence>
<dbReference type="InterPro" id="IPR013083">
    <property type="entry name" value="Znf_RING/FYVE/PHD"/>
</dbReference>
<protein>
    <recommendedName>
        <fullName evidence="7">RING-type domain-containing protein</fullName>
    </recommendedName>
</protein>
<organism evidence="8 9">
    <name type="scientific">Pleodorina starrii</name>
    <dbReference type="NCBI Taxonomy" id="330485"/>
    <lineage>
        <taxon>Eukaryota</taxon>
        <taxon>Viridiplantae</taxon>
        <taxon>Chlorophyta</taxon>
        <taxon>core chlorophytes</taxon>
        <taxon>Chlorophyceae</taxon>
        <taxon>CS clade</taxon>
        <taxon>Chlamydomonadales</taxon>
        <taxon>Volvocaceae</taxon>
        <taxon>Pleodorina</taxon>
    </lineage>
</organism>
<reference evidence="8 9" key="1">
    <citation type="journal article" date="2023" name="Commun. Biol.">
        <title>Reorganization of the ancestral sex-determining regions during the evolution of trioecy in Pleodorina starrii.</title>
        <authorList>
            <person name="Takahashi K."/>
            <person name="Suzuki S."/>
            <person name="Kawai-Toyooka H."/>
            <person name="Yamamoto K."/>
            <person name="Hamaji T."/>
            <person name="Ootsuki R."/>
            <person name="Yamaguchi H."/>
            <person name="Kawachi M."/>
            <person name="Higashiyama T."/>
            <person name="Nozaki H."/>
        </authorList>
    </citation>
    <scope>NUCLEOTIDE SEQUENCE [LARGE SCALE GENOMIC DNA]</scope>
    <source>
        <strain evidence="8 9">NIES-4479</strain>
    </source>
</reference>
<keyword evidence="9" id="KW-1185">Reference proteome</keyword>
<feature type="region of interest" description="Disordered" evidence="5">
    <location>
        <begin position="415"/>
        <end position="439"/>
    </location>
</feature>
<keyword evidence="3" id="KW-0862">Zinc</keyword>
<feature type="region of interest" description="Disordered" evidence="5">
    <location>
        <begin position="129"/>
        <end position="174"/>
    </location>
</feature>
<accession>A0A9W6EYH6</accession>
<feature type="domain" description="RING-type" evidence="7">
    <location>
        <begin position="36"/>
        <end position="88"/>
    </location>
</feature>
<dbReference type="OrthoDB" id="546518at2759"/>
<dbReference type="InterPro" id="IPR018957">
    <property type="entry name" value="Znf_C3HC4_RING-type"/>
</dbReference>
<feature type="compositionally biased region" description="Basic and acidic residues" evidence="5">
    <location>
        <begin position="134"/>
        <end position="145"/>
    </location>
</feature>
<comment type="caution">
    <text evidence="8">The sequence shown here is derived from an EMBL/GenBank/DDBJ whole genome shotgun (WGS) entry which is preliminary data.</text>
</comment>
<name>A0A9W6EYH6_9CHLO</name>
<evidence type="ECO:0000256" key="2">
    <source>
        <dbReference type="ARBA" id="ARBA00022771"/>
    </source>
</evidence>
<keyword evidence="2 4" id="KW-0863">Zinc-finger</keyword>
<evidence type="ECO:0000313" key="8">
    <source>
        <dbReference type="EMBL" id="GLC49081.1"/>
    </source>
</evidence>
<feature type="compositionally biased region" description="Low complexity" evidence="5">
    <location>
        <begin position="146"/>
        <end position="156"/>
    </location>
</feature>
<sequence length="454" mass="46989">MASCPSPDGSAAPAAAPSPAPPPPADCAGARESLCCPICCDVLLVPVVTPCGHAYCRDCFEVWRSHATAWPPASGSLLPGRLVCPLCRSPLPRSLAREQSLAPCAALADAISLLCPAALRERQHHQQQQLLEQKQLHEQQQRQQREAAAAAAAQQQQRRRLRRRGGGAGGAAAAAGGLGATLGSVAAACRRLARHLWRGAQAVPEGLAVVSILAFYAVTTSYAIRVMLGTRSAVLRWHASAVRWHGAVGAWREFLIGWAARRSRGSRRGSWRRRCLGLGRETVLARRGGGGGGDGGGGGGGWAWWRMQPAPPHWGLLPELRLPTVVWPFGGGEVARGDVRGGAGAPGGAGPWAEALRGVAGRGLAAVAAAGAIVASSRGPGRGGDEEAVRAGMVSARRGWARRASRVAGSGGLAAAGGLDGAGSSRGVGRREGAEPRPMLWAARRPLLAEARRG</sequence>
<dbReference type="PANTHER" id="PTHR23327">
    <property type="entry name" value="RING FINGER PROTEIN 127"/>
    <property type="match status" value="1"/>
</dbReference>
<keyword evidence="6" id="KW-1133">Transmembrane helix</keyword>
<keyword evidence="6" id="KW-0472">Membrane</keyword>
<dbReference type="GO" id="GO:0008270">
    <property type="term" value="F:zinc ion binding"/>
    <property type="evidence" value="ECO:0007669"/>
    <property type="project" value="UniProtKB-KW"/>
</dbReference>
<dbReference type="Pfam" id="PF00097">
    <property type="entry name" value="zf-C3HC4"/>
    <property type="match status" value="1"/>
</dbReference>
<evidence type="ECO:0000256" key="5">
    <source>
        <dbReference type="SAM" id="MobiDB-lite"/>
    </source>
</evidence>
<dbReference type="SUPFAM" id="SSF57850">
    <property type="entry name" value="RING/U-box"/>
    <property type="match status" value="1"/>
</dbReference>
<dbReference type="EMBL" id="BRXU01000002">
    <property type="protein sequence ID" value="GLC49081.1"/>
    <property type="molecule type" value="Genomic_DNA"/>
</dbReference>
<proteinExistence type="predicted"/>
<evidence type="ECO:0000256" key="3">
    <source>
        <dbReference type="ARBA" id="ARBA00022833"/>
    </source>
</evidence>
<keyword evidence="1" id="KW-0479">Metal-binding</keyword>
<feature type="compositionally biased region" description="Gly residues" evidence="5">
    <location>
        <begin position="415"/>
        <end position="426"/>
    </location>
</feature>
<feature type="transmembrane region" description="Helical" evidence="6">
    <location>
        <begin position="166"/>
        <end position="187"/>
    </location>
</feature>
<evidence type="ECO:0000259" key="7">
    <source>
        <dbReference type="PROSITE" id="PS50089"/>
    </source>
</evidence>
<gene>
    <name evidence="8" type="primary">PLEST006647</name>
    <name evidence="8" type="ORF">PLESTB_000180500</name>
</gene>